<accession>A0ABV4KTG0</accession>
<evidence type="ECO:0000313" key="2">
    <source>
        <dbReference type="Proteomes" id="UP001569175"/>
    </source>
</evidence>
<dbReference type="Proteomes" id="UP001569175">
    <property type="component" value="Unassembled WGS sequence"/>
</dbReference>
<reference evidence="1 2" key="1">
    <citation type="submission" date="2024-06" db="EMBL/GenBank/DDBJ databases">
        <authorList>
            <person name="Steensen K."/>
            <person name="Seneca J."/>
            <person name="Bartlau N."/>
            <person name="Yu A.X."/>
            <person name="Polz M.F."/>
        </authorList>
    </citation>
    <scope>NUCLEOTIDE SEQUENCE [LARGE SCALE GENOMIC DNA]</scope>
    <source>
        <strain evidence="1 2">1F9</strain>
    </source>
</reference>
<name>A0ABV4KTG0_9VIBR</name>
<evidence type="ECO:0000313" key="1">
    <source>
        <dbReference type="EMBL" id="MEZ8055602.1"/>
    </source>
</evidence>
<gene>
    <name evidence="1" type="ORF">ACED57_21045</name>
</gene>
<proteinExistence type="predicted"/>
<protein>
    <submittedName>
        <fullName evidence="1">Uncharacterized protein</fullName>
    </submittedName>
</protein>
<comment type="caution">
    <text evidence="1">The sequence shown here is derived from an EMBL/GenBank/DDBJ whole genome shotgun (WGS) entry which is preliminary data.</text>
</comment>
<keyword evidence="2" id="KW-1185">Reference proteome</keyword>
<sequence length="54" mass="6167">MSRNLKHYQALDEIVTNALLALYLTMSQQGGSWTAKRSMLRDCTNNPKLTLQIK</sequence>
<organism evidence="1 2">
    <name type="scientific">Vibrio atlanticus</name>
    <dbReference type="NCBI Taxonomy" id="693153"/>
    <lineage>
        <taxon>Bacteria</taxon>
        <taxon>Pseudomonadati</taxon>
        <taxon>Pseudomonadota</taxon>
        <taxon>Gammaproteobacteria</taxon>
        <taxon>Vibrionales</taxon>
        <taxon>Vibrionaceae</taxon>
        <taxon>Vibrio</taxon>
    </lineage>
</organism>
<dbReference type="EMBL" id="JBGOOL010000086">
    <property type="protein sequence ID" value="MEZ8055602.1"/>
    <property type="molecule type" value="Genomic_DNA"/>
</dbReference>